<evidence type="ECO:0000313" key="3">
    <source>
        <dbReference type="Proteomes" id="UP000320496"/>
    </source>
</evidence>
<dbReference type="OrthoDB" id="228738at2"/>
<dbReference type="SUPFAM" id="SSF53649">
    <property type="entry name" value="Alkaline phosphatase-like"/>
    <property type="match status" value="2"/>
</dbReference>
<dbReference type="KEGG" id="mri:Mal4_47640"/>
<dbReference type="GO" id="GO:0016787">
    <property type="term" value="F:hydrolase activity"/>
    <property type="evidence" value="ECO:0007669"/>
    <property type="project" value="UniProtKB-ARBA"/>
</dbReference>
<evidence type="ECO:0000256" key="1">
    <source>
        <dbReference type="SAM" id="MobiDB-lite"/>
    </source>
</evidence>
<feature type="compositionally biased region" description="Low complexity" evidence="1">
    <location>
        <begin position="496"/>
        <end position="511"/>
    </location>
</feature>
<dbReference type="RefSeq" id="WP_145371681.1">
    <property type="nucleotide sequence ID" value="NZ_CP036275.1"/>
</dbReference>
<dbReference type="Pfam" id="PF01663">
    <property type="entry name" value="Phosphodiest"/>
    <property type="match status" value="1"/>
</dbReference>
<feature type="region of interest" description="Disordered" evidence="1">
    <location>
        <begin position="495"/>
        <end position="526"/>
    </location>
</feature>
<evidence type="ECO:0000313" key="2">
    <source>
        <dbReference type="EMBL" id="QDU40408.1"/>
    </source>
</evidence>
<dbReference type="InterPro" id="IPR002591">
    <property type="entry name" value="Phosphodiest/P_Trfase"/>
</dbReference>
<proteinExistence type="predicted"/>
<dbReference type="GO" id="GO:0004619">
    <property type="term" value="F:phosphoglycerate mutase activity"/>
    <property type="evidence" value="ECO:0007669"/>
    <property type="project" value="UniProtKB-EC"/>
</dbReference>
<dbReference type="Gene3D" id="3.40.720.10">
    <property type="entry name" value="Alkaline Phosphatase, subunit A"/>
    <property type="match status" value="2"/>
</dbReference>
<dbReference type="AlphaFoldDB" id="A0A517ZD53"/>
<name>A0A517ZD53_9PLAN</name>
<gene>
    <name evidence="2" type="primary">gpmI</name>
    <name evidence="2" type="ORF">Mal4_47640</name>
</gene>
<organism evidence="2 3">
    <name type="scientific">Maioricimonas rarisocia</name>
    <dbReference type="NCBI Taxonomy" id="2528026"/>
    <lineage>
        <taxon>Bacteria</taxon>
        <taxon>Pseudomonadati</taxon>
        <taxon>Planctomycetota</taxon>
        <taxon>Planctomycetia</taxon>
        <taxon>Planctomycetales</taxon>
        <taxon>Planctomycetaceae</taxon>
        <taxon>Maioricimonas</taxon>
    </lineage>
</organism>
<keyword evidence="3" id="KW-1185">Reference proteome</keyword>
<reference evidence="2 3" key="1">
    <citation type="submission" date="2019-02" db="EMBL/GenBank/DDBJ databases">
        <title>Deep-cultivation of Planctomycetes and their phenomic and genomic characterization uncovers novel biology.</title>
        <authorList>
            <person name="Wiegand S."/>
            <person name="Jogler M."/>
            <person name="Boedeker C."/>
            <person name="Pinto D."/>
            <person name="Vollmers J."/>
            <person name="Rivas-Marin E."/>
            <person name="Kohn T."/>
            <person name="Peeters S.H."/>
            <person name="Heuer A."/>
            <person name="Rast P."/>
            <person name="Oberbeckmann S."/>
            <person name="Bunk B."/>
            <person name="Jeske O."/>
            <person name="Meyerdierks A."/>
            <person name="Storesund J.E."/>
            <person name="Kallscheuer N."/>
            <person name="Luecker S."/>
            <person name="Lage O.M."/>
            <person name="Pohl T."/>
            <person name="Merkel B.J."/>
            <person name="Hornburger P."/>
            <person name="Mueller R.-W."/>
            <person name="Bruemmer F."/>
            <person name="Labrenz M."/>
            <person name="Spormann A.M."/>
            <person name="Op den Camp H."/>
            <person name="Overmann J."/>
            <person name="Amann R."/>
            <person name="Jetten M.S.M."/>
            <person name="Mascher T."/>
            <person name="Medema M.H."/>
            <person name="Devos D.P."/>
            <person name="Kaster A.-K."/>
            <person name="Ovreas L."/>
            <person name="Rohde M."/>
            <person name="Galperin M.Y."/>
            <person name="Jogler C."/>
        </authorList>
    </citation>
    <scope>NUCLEOTIDE SEQUENCE [LARGE SCALE GENOMIC DNA]</scope>
    <source>
        <strain evidence="2 3">Mal4</strain>
    </source>
</reference>
<dbReference type="EC" id="5.4.2.12" evidence="2"/>
<dbReference type="PANTHER" id="PTHR10151">
    <property type="entry name" value="ECTONUCLEOTIDE PYROPHOSPHATASE/PHOSPHODIESTERASE"/>
    <property type="match status" value="1"/>
</dbReference>
<accession>A0A517ZD53</accession>
<sequence>MSQNKVLVFGIDGATFDIIRPAIERGKMSNLKKLMDSGASGPLQSTIHPITPMAWTSFATGTNAGKHGIFDFARIDNNRILLNNGCDRRMPAIWTHLTEQQRPSVVVNVPFTYPPEQINGVMVPGFEAPYVTRDVFHPESVYDDLMKEFGHYEFDWTFPIGRKLDVEGYRQQCRKTIDHRGETSLHLLKNYPWDFFMVVFSTPDHVQHVFWKMENGLAAIEDFYDQCDQWLGRYLEAIDDDTTVVIMSDHGFGPIEKIVYLDNWLEQEGFLKRAQPGMKQKAIPLLKRTLQRALPTSLRKRIAGRLAGLKGRLEAQQFGGTLDWAHTTAFSYGMYGNIYINAKGAWPQGIVEPDQYDAVCEKVISRLMELKDPDSGEPVVDKVHRRQDLYSGAEAGQAPDLVVQWRDYAYYTKRGLDSGKAIFADDLMIDASEFPHTGTHRLDGVFVASGPNIRPGMDLSARIIDLAPTILKLLGIQPGSEMDGRVLDEIFSSDMPETTSTETSGPLTTGTVKQAGSISEEEEEAVRERLRSLGYIE</sequence>
<protein>
    <submittedName>
        <fullName evidence="2">2,3-bisphosphoglycerate-independent phosphoglycerate mutase</fullName>
        <ecNumber evidence="2">5.4.2.12</ecNumber>
    </submittedName>
</protein>
<keyword evidence="2" id="KW-0413">Isomerase</keyword>
<dbReference type="InterPro" id="IPR017850">
    <property type="entry name" value="Alkaline_phosphatase_core_sf"/>
</dbReference>
<dbReference type="Proteomes" id="UP000320496">
    <property type="component" value="Chromosome"/>
</dbReference>
<dbReference type="PANTHER" id="PTHR10151:SF120">
    <property type="entry name" value="BIS(5'-ADENOSYL)-TRIPHOSPHATASE"/>
    <property type="match status" value="1"/>
</dbReference>
<dbReference type="EMBL" id="CP036275">
    <property type="protein sequence ID" value="QDU40408.1"/>
    <property type="molecule type" value="Genomic_DNA"/>
</dbReference>